<gene>
    <name evidence="1" type="ORF">FB474_2611</name>
</gene>
<dbReference type="OrthoDB" id="7566033at2"/>
<dbReference type="AlphaFoldDB" id="A0A542ZLI7"/>
<dbReference type="EMBL" id="VFOQ01000001">
    <property type="protein sequence ID" value="TQL61206.1"/>
    <property type="molecule type" value="Genomic_DNA"/>
</dbReference>
<dbReference type="Pfam" id="PF13826">
    <property type="entry name" value="Monooxy_af470-like"/>
    <property type="match status" value="1"/>
</dbReference>
<keyword evidence="2" id="KW-1185">Reference proteome</keyword>
<name>A0A542ZLI7_9MICO</name>
<evidence type="ECO:0000313" key="2">
    <source>
        <dbReference type="Proteomes" id="UP000319514"/>
    </source>
</evidence>
<dbReference type="InterPro" id="IPR025444">
    <property type="entry name" value="Monooxy_af470"/>
</dbReference>
<dbReference type="RefSeq" id="WP_141789023.1">
    <property type="nucleotide sequence ID" value="NZ_BAAAKX010000001.1"/>
</dbReference>
<accession>A0A542ZLI7</accession>
<evidence type="ECO:0000313" key="1">
    <source>
        <dbReference type="EMBL" id="TQL61206.1"/>
    </source>
</evidence>
<sequence>MVQVHTERVTHEHDGGIAVFLIGMRLTQPWRVDAWLPVVTAMPRMIRELYQAKAAAARGEGEDLGFLEARSLVGAGGPTVVQYWRSVEDIYRYASAPDHAHRPAWQAFNARARRASGAVGIWHETFAVPAGGHESLYLGVPTMGLAKATAVVPVARRGHTARERLAAGGSAGAADLGA</sequence>
<comment type="caution">
    <text evidence="1">The sequence shown here is derived from an EMBL/GenBank/DDBJ whole genome shotgun (WGS) entry which is preliminary data.</text>
</comment>
<dbReference type="Proteomes" id="UP000319514">
    <property type="component" value="Unassembled WGS sequence"/>
</dbReference>
<organism evidence="1 2">
    <name type="scientific">Oryzihumus leptocrescens</name>
    <dbReference type="NCBI Taxonomy" id="297536"/>
    <lineage>
        <taxon>Bacteria</taxon>
        <taxon>Bacillati</taxon>
        <taxon>Actinomycetota</taxon>
        <taxon>Actinomycetes</taxon>
        <taxon>Micrococcales</taxon>
        <taxon>Intrasporangiaceae</taxon>
        <taxon>Oryzihumus</taxon>
    </lineage>
</organism>
<protein>
    <submittedName>
        <fullName evidence="1">Uncharacterized protein DUF4188</fullName>
    </submittedName>
</protein>
<reference evidence="1 2" key="1">
    <citation type="submission" date="2019-06" db="EMBL/GenBank/DDBJ databases">
        <title>Sequencing the genomes of 1000 actinobacteria strains.</title>
        <authorList>
            <person name="Klenk H.-P."/>
        </authorList>
    </citation>
    <scope>NUCLEOTIDE SEQUENCE [LARGE SCALE GENOMIC DNA]</scope>
    <source>
        <strain evidence="1 2">DSM 18082</strain>
    </source>
</reference>
<proteinExistence type="predicted"/>